<dbReference type="EMBL" id="CP095073">
    <property type="protein sequence ID" value="UOQ44862.1"/>
    <property type="molecule type" value="Genomic_DNA"/>
</dbReference>
<dbReference type="SUPFAM" id="SSF81301">
    <property type="entry name" value="Nucleotidyltransferase"/>
    <property type="match status" value="1"/>
</dbReference>
<name>A0ABY4ELG8_9BACI</name>
<dbReference type="InterPro" id="IPR043519">
    <property type="entry name" value="NT_sf"/>
</dbReference>
<reference evidence="1 2" key="1">
    <citation type="submission" date="2022-04" db="EMBL/GenBank/DDBJ databases">
        <title>Halobacillus sp. isolated from saltern.</title>
        <authorList>
            <person name="Won M."/>
            <person name="Lee C.-M."/>
            <person name="Woen H.-Y."/>
            <person name="Kwon S.-W."/>
        </authorList>
    </citation>
    <scope>NUCLEOTIDE SEQUENCE [LARGE SCALE GENOMIC DNA]</scope>
    <source>
        <strain evidence="1 2">SSBR10-3</strain>
    </source>
</reference>
<dbReference type="Proteomes" id="UP000831787">
    <property type="component" value="Chromosome"/>
</dbReference>
<proteinExistence type="predicted"/>
<evidence type="ECO:0000313" key="1">
    <source>
        <dbReference type="EMBL" id="UOQ44862.1"/>
    </source>
</evidence>
<gene>
    <name evidence="1" type="ORF">MUN89_02595</name>
</gene>
<sequence length="177" mass="20503">MVNRAMNVRVVDYDRNWSELFHKEEKLIKNIFKDELLEIHHIGSTSVPNLKAKPIIDIMPVAENIENIDHYNDQMVEIGYEPLGEFGIAGRRYFRKGGENRTHQIHMFQSDNTHEIERHLAVRDYLTAHPEAAAEYGNLKARLAEKFPADIQGYMDGKDEFVKKLEQRALAWKQAGG</sequence>
<dbReference type="Pfam" id="PF04229">
    <property type="entry name" value="GrpB"/>
    <property type="match status" value="1"/>
</dbReference>
<evidence type="ECO:0000313" key="2">
    <source>
        <dbReference type="Proteomes" id="UP000831787"/>
    </source>
</evidence>
<dbReference type="InterPro" id="IPR007344">
    <property type="entry name" value="GrpB/CoaE"/>
</dbReference>
<keyword evidence="2" id="KW-1185">Reference proteome</keyword>
<dbReference type="PANTHER" id="PTHR34822">
    <property type="entry name" value="GRPB DOMAIN PROTEIN (AFU_ORTHOLOGUE AFUA_1G01530)"/>
    <property type="match status" value="1"/>
</dbReference>
<organism evidence="1 2">
    <name type="scientific">Halobacillus salinarum</name>
    <dbReference type="NCBI Taxonomy" id="2932257"/>
    <lineage>
        <taxon>Bacteria</taxon>
        <taxon>Bacillati</taxon>
        <taxon>Bacillota</taxon>
        <taxon>Bacilli</taxon>
        <taxon>Bacillales</taxon>
        <taxon>Bacillaceae</taxon>
        <taxon>Halobacillus</taxon>
    </lineage>
</organism>
<dbReference type="PANTHER" id="PTHR34822:SF1">
    <property type="entry name" value="GRPB FAMILY PROTEIN"/>
    <property type="match status" value="1"/>
</dbReference>
<protein>
    <submittedName>
        <fullName evidence="1">GrpB family protein</fullName>
    </submittedName>
</protein>
<dbReference type="Gene3D" id="3.30.460.10">
    <property type="entry name" value="Beta Polymerase, domain 2"/>
    <property type="match status" value="1"/>
</dbReference>
<accession>A0ABY4ELG8</accession>
<dbReference type="RefSeq" id="WP_244711151.1">
    <property type="nucleotide sequence ID" value="NZ_CP095073.1"/>
</dbReference>